<sequence length="64" mass="7120">MISFWLLVRVIRLVILKEGENWNGSVRVQDGIDGGEISSHSSPWLEGKRLQRGGGGNYFLCNSS</sequence>
<dbReference type="AlphaFoldDB" id="A0A420J1A4"/>
<organism evidence="2 3">
    <name type="scientific">Golovinomyces cichoracearum</name>
    <dbReference type="NCBI Taxonomy" id="62708"/>
    <lineage>
        <taxon>Eukaryota</taxon>
        <taxon>Fungi</taxon>
        <taxon>Dikarya</taxon>
        <taxon>Ascomycota</taxon>
        <taxon>Pezizomycotina</taxon>
        <taxon>Leotiomycetes</taxon>
        <taxon>Erysiphales</taxon>
        <taxon>Erysiphaceae</taxon>
        <taxon>Golovinomyces</taxon>
    </lineage>
</organism>
<accession>A0A420J1A4</accession>
<proteinExistence type="predicted"/>
<keyword evidence="1" id="KW-0732">Signal</keyword>
<evidence type="ECO:0000256" key="1">
    <source>
        <dbReference type="SAM" id="SignalP"/>
    </source>
</evidence>
<dbReference type="Proteomes" id="UP000285405">
    <property type="component" value="Unassembled WGS sequence"/>
</dbReference>
<comment type="caution">
    <text evidence="2">The sequence shown here is derived from an EMBL/GenBank/DDBJ whole genome shotgun (WGS) entry which is preliminary data.</text>
</comment>
<name>A0A420J1A4_9PEZI</name>
<dbReference type="OrthoDB" id="5377012at2759"/>
<evidence type="ECO:0000313" key="2">
    <source>
        <dbReference type="EMBL" id="RKF80533.1"/>
    </source>
</evidence>
<gene>
    <name evidence="2" type="ORF">GcC1_c14341o6</name>
</gene>
<reference evidence="2 3" key="1">
    <citation type="journal article" date="2018" name="BMC Genomics">
        <title>Comparative genome analyses reveal sequence features reflecting distinct modes of host-adaptation between dicot and monocot powdery mildew.</title>
        <authorList>
            <person name="Wu Y."/>
            <person name="Ma X."/>
            <person name="Pan Z."/>
            <person name="Kale S.D."/>
            <person name="Song Y."/>
            <person name="King H."/>
            <person name="Zhang Q."/>
            <person name="Presley C."/>
            <person name="Deng X."/>
            <person name="Wei C.I."/>
            <person name="Xiao S."/>
        </authorList>
    </citation>
    <scope>NUCLEOTIDE SEQUENCE [LARGE SCALE GENOMIC DNA]</scope>
    <source>
        <strain evidence="2">UCSC1</strain>
    </source>
</reference>
<feature type="signal peptide" evidence="1">
    <location>
        <begin position="1"/>
        <end position="19"/>
    </location>
</feature>
<feature type="chain" id="PRO_5019552260" evidence="1">
    <location>
        <begin position="20"/>
        <end position="64"/>
    </location>
</feature>
<dbReference type="EMBL" id="MCBR01003549">
    <property type="protein sequence ID" value="RKF80533.1"/>
    <property type="molecule type" value="Genomic_DNA"/>
</dbReference>
<protein>
    <submittedName>
        <fullName evidence="2">Uncharacterized protein</fullName>
    </submittedName>
</protein>
<evidence type="ECO:0000313" key="3">
    <source>
        <dbReference type="Proteomes" id="UP000285405"/>
    </source>
</evidence>